<evidence type="ECO:0000256" key="1">
    <source>
        <dbReference type="ARBA" id="ARBA00004651"/>
    </source>
</evidence>
<feature type="domain" description="MacB-like periplasmic core" evidence="9">
    <location>
        <begin position="45"/>
        <end position="272"/>
    </location>
</feature>
<evidence type="ECO:0000259" key="9">
    <source>
        <dbReference type="Pfam" id="PF12704"/>
    </source>
</evidence>
<dbReference type="EMBL" id="VUOC01000002">
    <property type="protein sequence ID" value="KAA2242869.1"/>
    <property type="molecule type" value="Genomic_DNA"/>
</dbReference>
<keyword evidence="11" id="KW-1185">Reference proteome</keyword>
<protein>
    <submittedName>
        <fullName evidence="10">FtsX-like permease family protein</fullName>
    </submittedName>
</protein>
<comment type="subcellular location">
    <subcellularLocation>
        <location evidence="1">Cell membrane</location>
        <topology evidence="1">Multi-pass membrane protein</topology>
    </subcellularLocation>
</comment>
<feature type="transmembrane region" description="Helical" evidence="7">
    <location>
        <begin position="304"/>
        <end position="333"/>
    </location>
</feature>
<keyword evidence="4 7" id="KW-1133">Transmembrane helix</keyword>
<name>A0A5B2VXW0_9BACT</name>
<evidence type="ECO:0000256" key="7">
    <source>
        <dbReference type="SAM" id="Phobius"/>
    </source>
</evidence>
<keyword evidence="3 7" id="KW-0812">Transmembrane</keyword>
<organism evidence="10 11">
    <name type="scientific">Chitinophaga agrisoli</name>
    <dbReference type="NCBI Taxonomy" id="2607653"/>
    <lineage>
        <taxon>Bacteria</taxon>
        <taxon>Pseudomonadati</taxon>
        <taxon>Bacteroidota</taxon>
        <taxon>Chitinophagia</taxon>
        <taxon>Chitinophagales</taxon>
        <taxon>Chitinophagaceae</taxon>
        <taxon>Chitinophaga</taxon>
    </lineage>
</organism>
<feature type="transmembrane region" description="Helical" evidence="7">
    <location>
        <begin position="354"/>
        <end position="380"/>
    </location>
</feature>
<evidence type="ECO:0000313" key="11">
    <source>
        <dbReference type="Proteomes" id="UP000324611"/>
    </source>
</evidence>
<dbReference type="GO" id="GO:0005886">
    <property type="term" value="C:plasma membrane"/>
    <property type="evidence" value="ECO:0007669"/>
    <property type="project" value="UniProtKB-SubCell"/>
</dbReference>
<comment type="similarity">
    <text evidence="6">Belongs to the ABC-4 integral membrane protein family.</text>
</comment>
<dbReference type="InterPro" id="IPR050250">
    <property type="entry name" value="Macrolide_Exporter_MacB"/>
</dbReference>
<feature type="transmembrane region" description="Helical" evidence="7">
    <location>
        <begin position="45"/>
        <end position="65"/>
    </location>
</feature>
<evidence type="ECO:0000256" key="6">
    <source>
        <dbReference type="ARBA" id="ARBA00038076"/>
    </source>
</evidence>
<dbReference type="Proteomes" id="UP000324611">
    <property type="component" value="Unassembled WGS sequence"/>
</dbReference>
<dbReference type="Pfam" id="PF02687">
    <property type="entry name" value="FtsX"/>
    <property type="match status" value="1"/>
</dbReference>
<keyword evidence="5 7" id="KW-0472">Membrane</keyword>
<dbReference type="GO" id="GO:0022857">
    <property type="term" value="F:transmembrane transporter activity"/>
    <property type="evidence" value="ECO:0007669"/>
    <property type="project" value="TreeGrafter"/>
</dbReference>
<dbReference type="AlphaFoldDB" id="A0A5B2VXW0"/>
<sequence length="434" mass="47575">MTGCQKLLAAFIFIEYIWNMLATIKILWNSLKMALLELKVNKLRTFLSLLGITIGIFCIVAVFTVTDSMENNIRNDVQALGSDVIYVQKWPWEGGPNAPWWKYRNRPEPQHKELKTLQDKVQSASAMAFAFSAYGKKVEHDDDYMDGVEVMAVSHDFDKIQQLQIVSGRYFSGSEESADVVIMGANIWEGLFFSADVALGKEVRVAGRNCRVIGLLKKKGESLLGGINYDNSVIVPYGYGRTIMDERRFGDPFIMVKAAPKIPMEQLKDDLRGALRAMHRLRPRDDDDFSLNEITALSSSLDGLFAALSIGGGVIGCFALIVGGFGIANIMFVTVKERTNIIGLKKAIGARRSVILMEFLLESILLCLIGGTLGMLIVYLLILAFGGGQSFTISLSAGNVIFGVGTSVVVGVLAGFIPAFFASKLDPVVAIRSN</sequence>
<evidence type="ECO:0000259" key="8">
    <source>
        <dbReference type="Pfam" id="PF02687"/>
    </source>
</evidence>
<comment type="caution">
    <text evidence="10">The sequence shown here is derived from an EMBL/GenBank/DDBJ whole genome shotgun (WGS) entry which is preliminary data.</text>
</comment>
<evidence type="ECO:0000256" key="4">
    <source>
        <dbReference type="ARBA" id="ARBA00022989"/>
    </source>
</evidence>
<evidence type="ECO:0000256" key="5">
    <source>
        <dbReference type="ARBA" id="ARBA00023136"/>
    </source>
</evidence>
<dbReference type="InterPro" id="IPR003838">
    <property type="entry name" value="ABC3_permease_C"/>
</dbReference>
<reference evidence="10 11" key="2">
    <citation type="submission" date="2019-09" db="EMBL/GenBank/DDBJ databases">
        <authorList>
            <person name="Jin C."/>
        </authorList>
    </citation>
    <scope>NUCLEOTIDE SEQUENCE [LARGE SCALE GENOMIC DNA]</scope>
    <source>
        <strain evidence="10 11">BN140078</strain>
    </source>
</reference>
<dbReference type="PANTHER" id="PTHR30572">
    <property type="entry name" value="MEMBRANE COMPONENT OF TRANSPORTER-RELATED"/>
    <property type="match status" value="1"/>
</dbReference>
<dbReference type="Pfam" id="PF12704">
    <property type="entry name" value="MacB_PCD"/>
    <property type="match status" value="1"/>
</dbReference>
<evidence type="ECO:0000256" key="3">
    <source>
        <dbReference type="ARBA" id="ARBA00022692"/>
    </source>
</evidence>
<feature type="transmembrane region" description="Helical" evidence="7">
    <location>
        <begin position="6"/>
        <end position="24"/>
    </location>
</feature>
<feature type="transmembrane region" description="Helical" evidence="7">
    <location>
        <begin position="400"/>
        <end position="422"/>
    </location>
</feature>
<keyword evidence="2" id="KW-1003">Cell membrane</keyword>
<evidence type="ECO:0000256" key="2">
    <source>
        <dbReference type="ARBA" id="ARBA00022475"/>
    </source>
</evidence>
<proteinExistence type="inferred from homology"/>
<evidence type="ECO:0000313" key="10">
    <source>
        <dbReference type="EMBL" id="KAA2242869.1"/>
    </source>
</evidence>
<accession>A0A5B2VXW0</accession>
<gene>
    <name evidence="10" type="ORF">F0L74_10095</name>
</gene>
<reference evidence="10 11" key="1">
    <citation type="submission" date="2019-09" db="EMBL/GenBank/DDBJ databases">
        <title>Chitinophaga ginsengihumi sp. nov., isolated from soil of ginseng rhizosphere.</title>
        <authorList>
            <person name="Lee J."/>
        </authorList>
    </citation>
    <scope>NUCLEOTIDE SEQUENCE [LARGE SCALE GENOMIC DNA]</scope>
    <source>
        <strain evidence="10 11">BN140078</strain>
    </source>
</reference>
<dbReference type="PANTHER" id="PTHR30572:SF4">
    <property type="entry name" value="ABC TRANSPORTER PERMEASE YTRF"/>
    <property type="match status" value="1"/>
</dbReference>
<feature type="domain" description="ABC3 transporter permease C-terminal" evidence="8">
    <location>
        <begin position="314"/>
        <end position="427"/>
    </location>
</feature>
<dbReference type="InterPro" id="IPR025857">
    <property type="entry name" value="MacB_PCD"/>
</dbReference>